<sequence>MNTVRTREDCFDWLTMDEVQTEAFAAYVGAKRYFETHDFAAETRDDSPHAEDHVLSGGITYADGSAYVGRGQFLEHVLLGIVLRLEALAERKGVDLFGYDLAGALPGPVGCGTALEKLAHPAYSHLAGEVYTITDEQMEALPDAQREALKSGKPVVLPEGAL</sequence>
<comment type="caution">
    <text evidence="1">The sequence shown here is derived from an EMBL/GenBank/DDBJ whole genome shotgun (WGS) entry which is preliminary data.</text>
</comment>
<reference evidence="1 2" key="1">
    <citation type="submission" date="2014-01" db="EMBL/GenBank/DDBJ databases">
        <title>Interspecies Systems Biology Uncovers Metabolites Affecting C. elegans Gene Expression and Life History Traits.</title>
        <authorList>
            <person name="Watson E."/>
            <person name="Macneil L.T."/>
            <person name="Ritter A.D."/>
            <person name="Yilmaz L.S."/>
            <person name="Rosebrock A.P."/>
            <person name="Caudy A.A."/>
            <person name="Walhout A.J."/>
        </authorList>
    </citation>
    <scope>NUCLEOTIDE SEQUENCE [LARGE SCALE GENOMIC DNA]</scope>
    <source>
        <strain evidence="1 2">DA1877</strain>
    </source>
</reference>
<gene>
    <name evidence="1" type="ORF">AX13_08985</name>
</gene>
<evidence type="ECO:0000313" key="2">
    <source>
        <dbReference type="Proteomes" id="UP000020766"/>
    </source>
</evidence>
<keyword evidence="2" id="KW-1185">Reference proteome</keyword>
<protein>
    <submittedName>
        <fullName evidence="1">Uncharacterized protein</fullName>
    </submittedName>
</protein>
<accession>A0A014NYJ6</accession>
<name>A0A014NYJ6_9BURK</name>
<dbReference type="AlphaFoldDB" id="A0A014NYJ6"/>
<proteinExistence type="predicted"/>
<dbReference type="Proteomes" id="UP000020766">
    <property type="component" value="Unassembled WGS sequence"/>
</dbReference>
<organism evidence="1 2">
    <name type="scientific">Comamonas aquatica DA1877</name>
    <dbReference type="NCBI Taxonomy" id="1457173"/>
    <lineage>
        <taxon>Bacteria</taxon>
        <taxon>Pseudomonadati</taxon>
        <taxon>Pseudomonadota</taxon>
        <taxon>Betaproteobacteria</taxon>
        <taxon>Burkholderiales</taxon>
        <taxon>Comamonadaceae</taxon>
        <taxon>Comamonas</taxon>
    </lineage>
</organism>
<dbReference type="EMBL" id="JBOK01000023">
    <property type="protein sequence ID" value="EXU78960.1"/>
    <property type="molecule type" value="Genomic_DNA"/>
</dbReference>
<dbReference type="RefSeq" id="WP_043386695.1">
    <property type="nucleotide sequence ID" value="NZ_JBOK01000023.1"/>
</dbReference>
<evidence type="ECO:0000313" key="1">
    <source>
        <dbReference type="EMBL" id="EXU78960.1"/>
    </source>
</evidence>